<evidence type="ECO:0000256" key="2">
    <source>
        <dbReference type="ARBA" id="ARBA00022475"/>
    </source>
</evidence>
<reference evidence="7" key="1">
    <citation type="submission" date="2016-07" db="EMBL/GenBank/DDBJ databases">
        <authorList>
            <person name="Bretaudeau A."/>
        </authorList>
    </citation>
    <scope>NUCLEOTIDE SEQUENCE</scope>
    <source>
        <strain evidence="7">Rice</strain>
        <tissue evidence="7">Whole body</tissue>
    </source>
</reference>
<accession>A0A2H1WBH6</accession>
<protein>
    <submittedName>
        <fullName evidence="7">SFRICE_022148</fullName>
    </submittedName>
</protein>
<gene>
    <name evidence="7" type="ORF">SFRICE_022148</name>
</gene>
<evidence type="ECO:0000256" key="3">
    <source>
        <dbReference type="ARBA" id="ARBA00022692"/>
    </source>
</evidence>
<feature type="transmembrane region" description="Helical" evidence="6">
    <location>
        <begin position="157"/>
        <end position="176"/>
    </location>
</feature>
<dbReference type="EMBL" id="ODYU01007551">
    <property type="protein sequence ID" value="SOQ50418.1"/>
    <property type="molecule type" value="Genomic_DNA"/>
</dbReference>
<evidence type="ECO:0000313" key="7">
    <source>
        <dbReference type="EMBL" id="SOQ50418.1"/>
    </source>
</evidence>
<name>A0A2H1WBH6_SPOFR</name>
<keyword evidence="2" id="KW-1003">Cell membrane</keyword>
<evidence type="ECO:0000256" key="4">
    <source>
        <dbReference type="ARBA" id="ARBA00022989"/>
    </source>
</evidence>
<proteinExistence type="predicted"/>
<dbReference type="GO" id="GO:0005886">
    <property type="term" value="C:plasma membrane"/>
    <property type="evidence" value="ECO:0007669"/>
    <property type="project" value="UniProtKB-SubCell"/>
</dbReference>
<keyword evidence="4 6" id="KW-1133">Transmembrane helix</keyword>
<comment type="subcellular location">
    <subcellularLocation>
        <location evidence="1">Cell membrane</location>
        <topology evidence="1">Multi-pass membrane protein</topology>
    </subcellularLocation>
</comment>
<organism evidence="7">
    <name type="scientific">Spodoptera frugiperda</name>
    <name type="common">Fall armyworm</name>
    <dbReference type="NCBI Taxonomy" id="7108"/>
    <lineage>
        <taxon>Eukaryota</taxon>
        <taxon>Metazoa</taxon>
        <taxon>Ecdysozoa</taxon>
        <taxon>Arthropoda</taxon>
        <taxon>Hexapoda</taxon>
        <taxon>Insecta</taxon>
        <taxon>Pterygota</taxon>
        <taxon>Neoptera</taxon>
        <taxon>Endopterygota</taxon>
        <taxon>Lepidoptera</taxon>
        <taxon>Glossata</taxon>
        <taxon>Ditrysia</taxon>
        <taxon>Noctuoidea</taxon>
        <taxon>Noctuidae</taxon>
        <taxon>Amphipyrinae</taxon>
        <taxon>Spodoptera</taxon>
    </lineage>
</organism>
<evidence type="ECO:0000256" key="6">
    <source>
        <dbReference type="SAM" id="Phobius"/>
    </source>
</evidence>
<keyword evidence="3 6" id="KW-0812">Transmembrane</keyword>
<feature type="transmembrane region" description="Helical" evidence="6">
    <location>
        <begin position="71"/>
        <end position="94"/>
    </location>
</feature>
<sequence>MDVRSVVQAVSVERRQNKHYRGLRRTDKRDGAILRPQLFWLITSTAYKRPLLTKGLFSSLSDNHNACSMRYTFLSFISLTWVIKNLLIITFLCVECEKYYSAIKQVESTCSQMITSERSSANQRRFCKNIVRVQGATFNKLRVCGLFAVDASLPLRVCAFITTYTIVLLQFVFLITRGTELYNLHSSVPLALLNDRPF</sequence>
<evidence type="ECO:0000256" key="1">
    <source>
        <dbReference type="ARBA" id="ARBA00004651"/>
    </source>
</evidence>
<keyword evidence="5 6" id="KW-0472">Membrane</keyword>
<dbReference type="InterPro" id="IPR013604">
    <property type="entry name" value="7TM_chemorcpt"/>
</dbReference>
<dbReference type="Pfam" id="PF08395">
    <property type="entry name" value="7tm_7"/>
    <property type="match status" value="1"/>
</dbReference>
<dbReference type="AlphaFoldDB" id="A0A2H1WBH6"/>
<evidence type="ECO:0000256" key="5">
    <source>
        <dbReference type="ARBA" id="ARBA00023136"/>
    </source>
</evidence>
<dbReference type="GO" id="GO:0050909">
    <property type="term" value="P:sensory perception of taste"/>
    <property type="evidence" value="ECO:0007669"/>
    <property type="project" value="InterPro"/>
</dbReference>